<keyword evidence="2" id="KW-1185">Reference proteome</keyword>
<dbReference type="Proteomes" id="UP000184330">
    <property type="component" value="Unassembled WGS sequence"/>
</dbReference>
<accession>A0A1L7XEQ8</accession>
<proteinExistence type="predicted"/>
<evidence type="ECO:0000313" key="2">
    <source>
        <dbReference type="Proteomes" id="UP000184330"/>
    </source>
</evidence>
<dbReference type="InterPro" id="IPR014710">
    <property type="entry name" value="RmlC-like_jellyroll"/>
</dbReference>
<dbReference type="OrthoDB" id="5840532at2759"/>
<evidence type="ECO:0000313" key="1">
    <source>
        <dbReference type="EMBL" id="CZR63530.1"/>
    </source>
</evidence>
<dbReference type="InterPro" id="IPR011051">
    <property type="entry name" value="RmlC_Cupin_sf"/>
</dbReference>
<name>A0A1L7XEQ8_9HELO</name>
<sequence length="188" mass="19844">MASQFQPAVVHITRNALDGSSSFIPSAPAPTQLMSPTSQLSYIYSTPPSFSIASNSDLEHHNAILSSNIAPSAGTPGNPETPMPLFPASGGSVCAILDFAPNVEGGGGFMHRTKTVDYIVVLEGEMELELYGGEGKGEKRIVKKGEVVVQRECMHCWRNASKTDGARMLCVAVGGEGAVEGKMEFLGQ</sequence>
<dbReference type="EMBL" id="FJOG01000024">
    <property type="protein sequence ID" value="CZR63530.1"/>
    <property type="molecule type" value="Genomic_DNA"/>
</dbReference>
<organism evidence="1 2">
    <name type="scientific">Phialocephala subalpina</name>
    <dbReference type="NCBI Taxonomy" id="576137"/>
    <lineage>
        <taxon>Eukaryota</taxon>
        <taxon>Fungi</taxon>
        <taxon>Dikarya</taxon>
        <taxon>Ascomycota</taxon>
        <taxon>Pezizomycotina</taxon>
        <taxon>Leotiomycetes</taxon>
        <taxon>Helotiales</taxon>
        <taxon>Mollisiaceae</taxon>
        <taxon>Phialocephala</taxon>
        <taxon>Phialocephala fortinii species complex</taxon>
    </lineage>
</organism>
<dbReference type="SUPFAM" id="SSF51182">
    <property type="entry name" value="RmlC-like cupins"/>
    <property type="match status" value="1"/>
</dbReference>
<dbReference type="PANTHER" id="PTHR36156:SF2">
    <property type="entry name" value="CUPIN TYPE-2 DOMAIN-CONTAINING PROTEIN"/>
    <property type="match status" value="1"/>
</dbReference>
<gene>
    <name evidence="1" type="ORF">PAC_13427</name>
</gene>
<evidence type="ECO:0008006" key="3">
    <source>
        <dbReference type="Google" id="ProtNLM"/>
    </source>
</evidence>
<reference evidence="1 2" key="1">
    <citation type="submission" date="2016-03" db="EMBL/GenBank/DDBJ databases">
        <authorList>
            <person name="Ploux O."/>
        </authorList>
    </citation>
    <scope>NUCLEOTIDE SEQUENCE [LARGE SCALE GENOMIC DNA]</scope>
    <source>
        <strain evidence="1 2">UAMH 11012</strain>
    </source>
</reference>
<dbReference type="AlphaFoldDB" id="A0A1L7XEQ8"/>
<dbReference type="Gene3D" id="2.60.120.10">
    <property type="entry name" value="Jelly Rolls"/>
    <property type="match status" value="1"/>
</dbReference>
<dbReference type="PANTHER" id="PTHR36156">
    <property type="entry name" value="SLR2101 PROTEIN"/>
    <property type="match status" value="1"/>
</dbReference>
<dbReference type="InterPro" id="IPR047142">
    <property type="entry name" value="OryJ/VirC-like"/>
</dbReference>
<protein>
    <recommendedName>
        <fullName evidence="3">Cupin 2 conserved barrel domain-containing protein</fullName>
    </recommendedName>
</protein>
<dbReference type="CDD" id="cd02231">
    <property type="entry name" value="cupin_BLL6423-like"/>
    <property type="match status" value="1"/>
</dbReference>